<evidence type="ECO:0000256" key="8">
    <source>
        <dbReference type="ARBA" id="ARBA00023136"/>
    </source>
</evidence>
<keyword evidence="8 9" id="KW-0472">Membrane</keyword>
<dbReference type="Proteomes" id="UP001610432">
    <property type="component" value="Unassembled WGS sequence"/>
</dbReference>
<comment type="subcellular location">
    <subcellularLocation>
        <location evidence="1">Mitochondrion inner membrane</location>
        <topology evidence="1">Multi-pass membrane protein</topology>
    </subcellularLocation>
</comment>
<accession>A0ABR4L5I9</accession>
<dbReference type="GeneID" id="98142650"/>
<dbReference type="Pfam" id="PF00153">
    <property type="entry name" value="Mito_carr"/>
    <property type="match status" value="3"/>
</dbReference>
<keyword evidence="5" id="KW-0999">Mitochondrion inner membrane</keyword>
<dbReference type="PANTHER" id="PTHR45829:SF1">
    <property type="entry name" value="CARRIER PROTEIN, PUTATIVE (AFU_ORTHOLOGUE AFUA_4G06780)-RELATED"/>
    <property type="match status" value="1"/>
</dbReference>
<protein>
    <submittedName>
        <fullName evidence="11">Mitochondrial carrier domain-containing protein</fullName>
    </submittedName>
</protein>
<organism evidence="11 12">
    <name type="scientific">Aspergillus lucknowensis</name>
    <dbReference type="NCBI Taxonomy" id="176173"/>
    <lineage>
        <taxon>Eukaryota</taxon>
        <taxon>Fungi</taxon>
        <taxon>Dikarya</taxon>
        <taxon>Ascomycota</taxon>
        <taxon>Pezizomycotina</taxon>
        <taxon>Eurotiomycetes</taxon>
        <taxon>Eurotiomycetidae</taxon>
        <taxon>Eurotiales</taxon>
        <taxon>Aspergillaceae</taxon>
        <taxon>Aspergillus</taxon>
        <taxon>Aspergillus subgen. Nidulantes</taxon>
    </lineage>
</organism>
<name>A0ABR4L5I9_9EURO</name>
<evidence type="ECO:0000256" key="10">
    <source>
        <dbReference type="RuleBase" id="RU000488"/>
    </source>
</evidence>
<keyword evidence="6" id="KW-1133">Transmembrane helix</keyword>
<reference evidence="11 12" key="1">
    <citation type="submission" date="2024-07" db="EMBL/GenBank/DDBJ databases">
        <title>Section-level genome sequencing and comparative genomics of Aspergillus sections Usti and Cavernicolus.</title>
        <authorList>
            <consortium name="Lawrence Berkeley National Laboratory"/>
            <person name="Nybo J.L."/>
            <person name="Vesth T.C."/>
            <person name="Theobald S."/>
            <person name="Frisvad J.C."/>
            <person name="Larsen T.O."/>
            <person name="Kjaerboelling I."/>
            <person name="Rothschild-Mancinelli K."/>
            <person name="Lyhne E.K."/>
            <person name="Kogle M.E."/>
            <person name="Barry K."/>
            <person name="Clum A."/>
            <person name="Na H."/>
            <person name="Ledsgaard L."/>
            <person name="Lin J."/>
            <person name="Lipzen A."/>
            <person name="Kuo A."/>
            <person name="Riley R."/>
            <person name="Mondo S."/>
            <person name="Labutti K."/>
            <person name="Haridas S."/>
            <person name="Pangalinan J."/>
            <person name="Salamov A.A."/>
            <person name="Simmons B.A."/>
            <person name="Magnuson J.K."/>
            <person name="Chen J."/>
            <person name="Drula E."/>
            <person name="Henrissat B."/>
            <person name="Wiebenga A."/>
            <person name="Lubbers R.J."/>
            <person name="Gomes A.C."/>
            <person name="Macurrencykelacurrency M.R."/>
            <person name="Stajich J."/>
            <person name="Grigoriev I.V."/>
            <person name="Mortensen U.H."/>
            <person name="De Vries R.P."/>
            <person name="Baker S.E."/>
            <person name="Andersen M.R."/>
        </authorList>
    </citation>
    <scope>NUCLEOTIDE SEQUENCE [LARGE SCALE GENOMIC DNA]</scope>
    <source>
        <strain evidence="11 12">CBS 449.75</strain>
    </source>
</reference>
<keyword evidence="2 10" id="KW-0813">Transport</keyword>
<evidence type="ECO:0000313" key="12">
    <source>
        <dbReference type="Proteomes" id="UP001610432"/>
    </source>
</evidence>
<comment type="similarity">
    <text evidence="10">Belongs to the mitochondrial carrier (TC 2.A.29) family.</text>
</comment>
<evidence type="ECO:0000256" key="7">
    <source>
        <dbReference type="ARBA" id="ARBA00023128"/>
    </source>
</evidence>
<dbReference type="PROSITE" id="PS50920">
    <property type="entry name" value="SOLCAR"/>
    <property type="match status" value="3"/>
</dbReference>
<gene>
    <name evidence="11" type="ORF">BJX67DRAFT_33511</name>
</gene>
<evidence type="ECO:0000256" key="2">
    <source>
        <dbReference type="ARBA" id="ARBA00022448"/>
    </source>
</evidence>
<dbReference type="RefSeq" id="XP_070880351.1">
    <property type="nucleotide sequence ID" value="XM_071027578.1"/>
</dbReference>
<dbReference type="EMBL" id="JBFXLQ010000119">
    <property type="protein sequence ID" value="KAL2859795.1"/>
    <property type="molecule type" value="Genomic_DNA"/>
</dbReference>
<dbReference type="InterPro" id="IPR023395">
    <property type="entry name" value="MCP_dom_sf"/>
</dbReference>
<evidence type="ECO:0000256" key="1">
    <source>
        <dbReference type="ARBA" id="ARBA00004448"/>
    </source>
</evidence>
<evidence type="ECO:0000256" key="9">
    <source>
        <dbReference type="PROSITE-ProRule" id="PRU00282"/>
    </source>
</evidence>
<evidence type="ECO:0000256" key="4">
    <source>
        <dbReference type="ARBA" id="ARBA00022737"/>
    </source>
</evidence>
<proteinExistence type="inferred from homology"/>
<keyword evidence="12" id="KW-1185">Reference proteome</keyword>
<dbReference type="InterPro" id="IPR002067">
    <property type="entry name" value="MCP"/>
</dbReference>
<feature type="repeat" description="Solcar" evidence="9">
    <location>
        <begin position="130"/>
        <end position="224"/>
    </location>
</feature>
<evidence type="ECO:0000256" key="3">
    <source>
        <dbReference type="ARBA" id="ARBA00022692"/>
    </source>
</evidence>
<evidence type="ECO:0000256" key="5">
    <source>
        <dbReference type="ARBA" id="ARBA00022792"/>
    </source>
</evidence>
<dbReference type="PRINTS" id="PR00926">
    <property type="entry name" value="MITOCARRIER"/>
</dbReference>
<evidence type="ECO:0000256" key="6">
    <source>
        <dbReference type="ARBA" id="ARBA00022989"/>
    </source>
</evidence>
<feature type="repeat" description="Solcar" evidence="9">
    <location>
        <begin position="239"/>
        <end position="332"/>
    </location>
</feature>
<dbReference type="Gene3D" id="1.50.40.10">
    <property type="entry name" value="Mitochondrial carrier domain"/>
    <property type="match status" value="1"/>
</dbReference>
<keyword evidence="4" id="KW-0677">Repeat</keyword>
<dbReference type="InterPro" id="IPR049562">
    <property type="entry name" value="SLC25A33/36-like"/>
</dbReference>
<keyword evidence="7" id="KW-0496">Mitochondrion</keyword>
<dbReference type="SUPFAM" id="SSF103506">
    <property type="entry name" value="Mitochondrial carrier"/>
    <property type="match status" value="1"/>
</dbReference>
<evidence type="ECO:0000313" key="11">
    <source>
        <dbReference type="EMBL" id="KAL2859795.1"/>
    </source>
</evidence>
<feature type="repeat" description="Solcar" evidence="9">
    <location>
        <begin position="25"/>
        <end position="121"/>
    </location>
</feature>
<keyword evidence="3 9" id="KW-0812">Transmembrane</keyword>
<dbReference type="InterPro" id="IPR018108">
    <property type="entry name" value="MCP_transmembrane"/>
</dbReference>
<sequence length="346" mass="38174">MSCDRHPTLQNKKTTYAEYTAAYCSVDSIRTFAGASSGIASSIVTCPLDVVRTNLQAQGAFQHKSVSSCVPFTSRGFIGVVREVWLEKGPKGMYQGLGPTILAYFPRWAIFFGTYHRSNEVYRVHLDLKSHWVASLMSSLTAGTLSIVATNPIQVIKIRLMSQNSMSNRLSVLPKWQYNSAFDAARQIYHNEGISAFYSGLTPGLLGILHLAIQFPLYEKLKMELTGSGLGEQSRKSRNHISGVLAAGALSKMVSTSLTYPHELIRTRLQTQQILKCTVSKSRRYSGIIKTGHSIWVEEGWQAFYAGLGTSLIRAVPASMTTMLVYESMLSLLIGLKSEGERKLGS</sequence>
<comment type="caution">
    <text evidence="11">The sequence shown here is derived from an EMBL/GenBank/DDBJ whole genome shotgun (WGS) entry which is preliminary data.</text>
</comment>
<dbReference type="PANTHER" id="PTHR45829">
    <property type="entry name" value="MITOCHONDRIAL CARRIER PROTEIN RIM2"/>
    <property type="match status" value="1"/>
</dbReference>